<evidence type="ECO:0000256" key="2">
    <source>
        <dbReference type="SAM" id="MobiDB-lite"/>
    </source>
</evidence>
<dbReference type="GO" id="GO:0042781">
    <property type="term" value="F:3'-tRNA processing endoribonuclease activity"/>
    <property type="evidence" value="ECO:0007669"/>
    <property type="project" value="TreeGrafter"/>
</dbReference>
<proteinExistence type="predicted"/>
<keyword evidence="5" id="KW-1185">Reference proteome</keyword>
<sequence>MEARKFYYPNTEPLGEAEMRVVSLGTGTPNFRHSQASASWLVELGNGDKFLFDVGTGSLANLAALEIPYTYLDKVFISHLHVDHIGDLDALFVGGWVSNRTVPLQVWGPSGLEPEYGTAAAMDGLQKMLAWDVAGRRGNMPSAGGHLKVTEFDYSKTQVVYDNNGVVIRSWPAIHGIDGSVSYSVEWNGLKFVYSGDTNPNKWFVENAKEADLVIHECYLTVQQFIDIKNYDPERARLVATVVHTPPDACGKLFSAIEPRHAIAYHTFADFDIAPDTIAAIRMTYDGPLTLAQDMLVWNISVESVTVREVIGSGNPLPVAPPTPAGPPDPSERTELSDWLNAGRLDLGQE</sequence>
<dbReference type="EC" id="3.1.-.-" evidence="4"/>
<dbReference type="Proteomes" id="UP000051260">
    <property type="component" value="Unassembled WGS sequence"/>
</dbReference>
<dbReference type="PANTHER" id="PTHR46018">
    <property type="entry name" value="ZINC PHOSPHODIESTERASE ELAC PROTEIN 1"/>
    <property type="match status" value="1"/>
</dbReference>
<feature type="region of interest" description="Disordered" evidence="2">
    <location>
        <begin position="313"/>
        <end position="350"/>
    </location>
</feature>
<dbReference type="STRING" id="1715692.RUE5091_03767"/>
<evidence type="ECO:0000313" key="4">
    <source>
        <dbReference type="EMBL" id="CUK14553.1"/>
    </source>
</evidence>
<keyword evidence="1 4" id="KW-0378">Hydrolase</keyword>
<dbReference type="AlphaFoldDB" id="A0A0N7MAQ2"/>
<dbReference type="InterPro" id="IPR044094">
    <property type="entry name" value="AtsA-like_MBL-fold"/>
</dbReference>
<dbReference type="CDD" id="cd07719">
    <property type="entry name" value="arylsulfatase_AtsA-like_MBL-fold"/>
    <property type="match status" value="1"/>
</dbReference>
<reference evidence="5" key="1">
    <citation type="submission" date="2015-09" db="EMBL/GenBank/DDBJ databases">
        <authorList>
            <person name="Rodrigo-Torres L."/>
            <person name="Arahal D.R."/>
        </authorList>
    </citation>
    <scope>NUCLEOTIDE SEQUENCE [LARGE SCALE GENOMIC DNA]</scope>
    <source>
        <strain evidence="5">CECT 5091</strain>
    </source>
</reference>
<evidence type="ECO:0000259" key="3">
    <source>
        <dbReference type="SMART" id="SM00849"/>
    </source>
</evidence>
<dbReference type="SUPFAM" id="SSF56281">
    <property type="entry name" value="Metallo-hydrolase/oxidoreductase"/>
    <property type="match status" value="1"/>
</dbReference>
<evidence type="ECO:0000313" key="5">
    <source>
        <dbReference type="Proteomes" id="UP000051260"/>
    </source>
</evidence>
<dbReference type="Gene3D" id="3.60.15.10">
    <property type="entry name" value="Ribonuclease Z/Hydroxyacylglutathione hydrolase-like"/>
    <property type="match status" value="1"/>
</dbReference>
<evidence type="ECO:0000256" key="1">
    <source>
        <dbReference type="ARBA" id="ARBA00022801"/>
    </source>
</evidence>
<dbReference type="PANTHER" id="PTHR46018:SF2">
    <property type="entry name" value="ZINC PHOSPHODIESTERASE ELAC PROTEIN 1"/>
    <property type="match status" value="1"/>
</dbReference>
<feature type="compositionally biased region" description="Pro residues" evidence="2">
    <location>
        <begin position="318"/>
        <end position="329"/>
    </location>
</feature>
<accession>A0A0N7MAQ2</accession>
<dbReference type="InterPro" id="IPR001279">
    <property type="entry name" value="Metallo-B-lactamas"/>
</dbReference>
<protein>
    <submittedName>
        <fullName evidence="4">Ribonuclease BN</fullName>
        <ecNumber evidence="4">3.1.-.-</ecNumber>
    </submittedName>
</protein>
<dbReference type="EMBL" id="CYUD01000014">
    <property type="protein sequence ID" value="CUK14553.1"/>
    <property type="molecule type" value="Genomic_DNA"/>
</dbReference>
<organism evidence="4 5">
    <name type="scientific">Ruegeria denitrificans</name>
    <dbReference type="NCBI Taxonomy" id="1715692"/>
    <lineage>
        <taxon>Bacteria</taxon>
        <taxon>Pseudomonadati</taxon>
        <taxon>Pseudomonadota</taxon>
        <taxon>Alphaproteobacteria</taxon>
        <taxon>Rhodobacterales</taxon>
        <taxon>Roseobacteraceae</taxon>
        <taxon>Ruegeria</taxon>
    </lineage>
</organism>
<feature type="domain" description="Metallo-beta-lactamase" evidence="3">
    <location>
        <begin position="36"/>
        <end position="242"/>
    </location>
</feature>
<dbReference type="Pfam" id="PF00753">
    <property type="entry name" value="Lactamase_B"/>
    <property type="match status" value="1"/>
</dbReference>
<dbReference type="NCBIfam" id="NF041257">
    <property type="entry name" value="GntH_guanitoxin"/>
    <property type="match status" value="1"/>
</dbReference>
<dbReference type="InterPro" id="IPR036866">
    <property type="entry name" value="RibonucZ/Hydroxyglut_hydro"/>
</dbReference>
<name>A0A0N7MAQ2_9RHOB</name>
<dbReference type="SMART" id="SM00849">
    <property type="entry name" value="Lactamase_B"/>
    <property type="match status" value="1"/>
</dbReference>
<gene>
    <name evidence="4" type="primary">rbn_2</name>
    <name evidence="4" type="ORF">RUE5091_03767</name>
</gene>